<dbReference type="InterPro" id="IPR011049">
    <property type="entry name" value="Serralysin-like_metalloprot_C"/>
</dbReference>
<keyword evidence="2" id="KW-0964">Secreted</keyword>
<protein>
    <submittedName>
        <fullName evidence="5">Calcium-binding protein</fullName>
    </submittedName>
</protein>
<organism evidence="5 6">
    <name type="scientific">Aromatoleum diolicum</name>
    <dbReference type="NCBI Taxonomy" id="75796"/>
    <lineage>
        <taxon>Bacteria</taxon>
        <taxon>Pseudomonadati</taxon>
        <taxon>Pseudomonadota</taxon>
        <taxon>Betaproteobacteria</taxon>
        <taxon>Rhodocyclales</taxon>
        <taxon>Rhodocyclaceae</taxon>
        <taxon>Aromatoleum</taxon>
    </lineage>
</organism>
<keyword evidence="3" id="KW-0106">Calcium</keyword>
<proteinExistence type="predicted"/>
<dbReference type="RefSeq" id="WP_281357764.1">
    <property type="nucleotide sequence ID" value="NZ_WTVQ01000123.1"/>
</dbReference>
<feature type="non-terminal residue" evidence="5">
    <location>
        <position position="1"/>
    </location>
</feature>
<dbReference type="Pfam" id="PF06594">
    <property type="entry name" value="HCBP_related"/>
    <property type="match status" value="1"/>
</dbReference>
<dbReference type="SUPFAM" id="SSF51120">
    <property type="entry name" value="beta-Roll"/>
    <property type="match status" value="2"/>
</dbReference>
<dbReference type="InterPro" id="IPR050557">
    <property type="entry name" value="RTX_toxin/Mannuronan_C5-epim"/>
</dbReference>
<evidence type="ECO:0000259" key="4">
    <source>
        <dbReference type="Pfam" id="PF06594"/>
    </source>
</evidence>
<sequence>GGNGNDTLDGGSGNDYLDGGYGADTYVLNRGTGQDRISEYDGQSAIDTITFGADITPADVSLVRTGNNNGSLKVVLNGTDDSLTVLNWFENPVYRVEQIVFADGTVWDTSVLAAAPWEVLTDPIVGTDYSESISGRNGGDEVIEARAGNDYLYGLDGNDVLRGEAGTDSL</sequence>
<evidence type="ECO:0000313" key="5">
    <source>
        <dbReference type="EMBL" id="NMG77741.1"/>
    </source>
</evidence>
<dbReference type="InterPro" id="IPR018511">
    <property type="entry name" value="Hemolysin-typ_Ca-bd_CS"/>
</dbReference>
<dbReference type="PANTHER" id="PTHR38340:SF1">
    <property type="entry name" value="S-LAYER PROTEIN"/>
    <property type="match status" value="1"/>
</dbReference>
<dbReference type="InterPro" id="IPR010566">
    <property type="entry name" value="Haemolys_ca-bd"/>
</dbReference>
<gene>
    <name evidence="5" type="ORF">GPA25_23640</name>
</gene>
<dbReference type="PROSITE" id="PS00330">
    <property type="entry name" value="HEMOLYSIN_CALCIUM"/>
    <property type="match status" value="1"/>
</dbReference>
<dbReference type="Proteomes" id="UP000648984">
    <property type="component" value="Unassembled WGS sequence"/>
</dbReference>
<dbReference type="Pfam" id="PF00353">
    <property type="entry name" value="HemolysinCabind"/>
    <property type="match status" value="2"/>
</dbReference>
<feature type="non-terminal residue" evidence="5">
    <location>
        <position position="170"/>
    </location>
</feature>
<evidence type="ECO:0000313" key="6">
    <source>
        <dbReference type="Proteomes" id="UP000648984"/>
    </source>
</evidence>
<reference evidence="5 6" key="1">
    <citation type="submission" date="2019-12" db="EMBL/GenBank/DDBJ databases">
        <title>Comparative genomics gives insights into the taxonomy of the Azoarcus-Aromatoleum group and reveals separate origins of nif in the plant-associated Azoarcus and non-plant-associated Aromatoleum sub-groups.</title>
        <authorList>
            <person name="Lafos M."/>
            <person name="Maluk M."/>
            <person name="Batista M."/>
            <person name="Junghare M."/>
            <person name="Carmona M."/>
            <person name="Faoro H."/>
            <person name="Cruz L.M."/>
            <person name="Battistoni F."/>
            <person name="De Souza E."/>
            <person name="Pedrosa F."/>
            <person name="Chen W.-M."/>
            <person name="Poole P.S."/>
            <person name="Dixon R.A."/>
            <person name="James E.K."/>
        </authorList>
    </citation>
    <scope>NUCLEOTIDE SEQUENCE [LARGE SCALE GENOMIC DNA]</scope>
    <source>
        <strain evidence="5 6">22Lin</strain>
    </source>
</reference>
<dbReference type="Gene3D" id="2.150.10.10">
    <property type="entry name" value="Serralysin-like metalloprotease, C-terminal"/>
    <property type="match status" value="1"/>
</dbReference>
<dbReference type="InterPro" id="IPR001343">
    <property type="entry name" value="Hemolysn_Ca-bd"/>
</dbReference>
<dbReference type="PANTHER" id="PTHR38340">
    <property type="entry name" value="S-LAYER PROTEIN"/>
    <property type="match status" value="1"/>
</dbReference>
<name>A0ABX1QKB9_9RHOO</name>
<comment type="subcellular location">
    <subcellularLocation>
        <location evidence="1">Secreted</location>
    </subcellularLocation>
</comment>
<dbReference type="EMBL" id="WTVQ01000123">
    <property type="protein sequence ID" value="NMG77741.1"/>
    <property type="molecule type" value="Genomic_DNA"/>
</dbReference>
<keyword evidence="6" id="KW-1185">Reference proteome</keyword>
<comment type="caution">
    <text evidence="5">The sequence shown here is derived from an EMBL/GenBank/DDBJ whole genome shotgun (WGS) entry which is preliminary data.</text>
</comment>
<dbReference type="PRINTS" id="PR00313">
    <property type="entry name" value="CABNDNGRPT"/>
</dbReference>
<feature type="domain" description="Haemolysin-type calcium binding-related" evidence="4">
    <location>
        <begin position="72"/>
        <end position="109"/>
    </location>
</feature>
<evidence type="ECO:0000256" key="1">
    <source>
        <dbReference type="ARBA" id="ARBA00004613"/>
    </source>
</evidence>
<evidence type="ECO:0000256" key="2">
    <source>
        <dbReference type="ARBA" id="ARBA00022525"/>
    </source>
</evidence>
<evidence type="ECO:0000256" key="3">
    <source>
        <dbReference type="ARBA" id="ARBA00022837"/>
    </source>
</evidence>
<accession>A0ABX1QKB9</accession>